<reference evidence="2" key="1">
    <citation type="journal article" date="2022" name="IScience">
        <title>Evolution of zygomycete secretomes and the origins of terrestrial fungal ecologies.</title>
        <authorList>
            <person name="Chang Y."/>
            <person name="Wang Y."/>
            <person name="Mondo S."/>
            <person name="Ahrendt S."/>
            <person name="Andreopoulos W."/>
            <person name="Barry K."/>
            <person name="Beard J."/>
            <person name="Benny G.L."/>
            <person name="Blankenship S."/>
            <person name="Bonito G."/>
            <person name="Cuomo C."/>
            <person name="Desiro A."/>
            <person name="Gervers K.A."/>
            <person name="Hundley H."/>
            <person name="Kuo A."/>
            <person name="LaButti K."/>
            <person name="Lang B.F."/>
            <person name="Lipzen A."/>
            <person name="O'Donnell K."/>
            <person name="Pangilinan J."/>
            <person name="Reynolds N."/>
            <person name="Sandor L."/>
            <person name="Smith M.E."/>
            <person name="Tsang A."/>
            <person name="Grigoriev I.V."/>
            <person name="Stajich J.E."/>
            <person name="Spatafora J.W."/>
        </authorList>
    </citation>
    <scope>NUCLEOTIDE SEQUENCE</scope>
    <source>
        <strain evidence="2">RSA 2281</strain>
    </source>
</reference>
<comment type="caution">
    <text evidence="2">The sequence shown here is derived from an EMBL/GenBank/DDBJ whole genome shotgun (WGS) entry which is preliminary data.</text>
</comment>
<dbReference type="Gene3D" id="3.80.10.10">
    <property type="entry name" value="Ribonuclease Inhibitor"/>
    <property type="match status" value="2"/>
</dbReference>
<feature type="compositionally biased region" description="Basic and acidic residues" evidence="1">
    <location>
        <begin position="14"/>
        <end position="26"/>
    </location>
</feature>
<dbReference type="Gene3D" id="1.25.40.10">
    <property type="entry name" value="Tetratricopeptide repeat domain"/>
    <property type="match status" value="1"/>
</dbReference>
<name>A0AAD5KA08_9FUNG</name>
<accession>A0AAD5KA08</accession>
<dbReference type="InterPro" id="IPR032675">
    <property type="entry name" value="LRR_dom_sf"/>
</dbReference>
<sequence>MNPPRRSTRSKRKQVPDADDVKKKKARINDATKNACQWAKEGDMAMAQQFADTVIALQPDSPEGYILSGDLFQQQEQWSSALNIYNRGILAMKNDASKKILQKCCQAIKARNKKEMDIIKIFPPEISKMIMEHNMTRLKILERRGPMMFFEYTLVSKLWRRFIVSMHHDVWSTAEWDCFRTSPAFTMIEDVAPRVRHFKLDGVMATKTIKTCLSKLKRADLGNIRSLSTNTVNINPLISIMGNHLTALSLNTIYILPPGYFKSTDLEQILKECPNLNSLAIEEGYAAIRSKGRGSHHLSGYPRHKNAIKPFFRSTTRNTYSNLLSLRICDMKIEDSVIEALLRRSPNLRIFSTKPCSFGPQKAHTILKYAARYCLHLHSLSVVSCEYKYSDFVKKTIKYNEQHEDEQSLLKWTENGLKHAYIAEEQRLDMSTLIPFFKRSRQTLESLTIDLDCGDYIHIETPEDILANQVKWHRLFDSIPGVLNNLRYLCYRCDSSSIDALEINDAISHLINRSPHLMHIKMEYIPTTNGLLISSLTNLDHLEKLELVSCSLPQTFRLLFDHHAAIKSTSRLRYIDVSYCRGFCNGEVLDSLARITTLNHIQISDTYFSQYITRENIQRFVYEYCRHSDYKNIHIGHLNCLSPKGIKMLLKHQGKIDFDDFSNFIDDVVLMEYANLHDPDRIFEEEEEEEEVF</sequence>
<evidence type="ECO:0000313" key="3">
    <source>
        <dbReference type="Proteomes" id="UP001209540"/>
    </source>
</evidence>
<keyword evidence="3" id="KW-1185">Reference proteome</keyword>
<dbReference type="SUPFAM" id="SSF48452">
    <property type="entry name" value="TPR-like"/>
    <property type="match status" value="1"/>
</dbReference>
<reference evidence="2" key="2">
    <citation type="submission" date="2023-02" db="EMBL/GenBank/DDBJ databases">
        <authorList>
            <consortium name="DOE Joint Genome Institute"/>
            <person name="Mondo S.J."/>
            <person name="Chang Y."/>
            <person name="Wang Y."/>
            <person name="Ahrendt S."/>
            <person name="Andreopoulos W."/>
            <person name="Barry K."/>
            <person name="Beard J."/>
            <person name="Benny G.L."/>
            <person name="Blankenship S."/>
            <person name="Bonito G."/>
            <person name="Cuomo C."/>
            <person name="Desiro A."/>
            <person name="Gervers K.A."/>
            <person name="Hundley H."/>
            <person name="Kuo A."/>
            <person name="LaButti K."/>
            <person name="Lang B.F."/>
            <person name="Lipzen A."/>
            <person name="O'Donnell K."/>
            <person name="Pangilinan J."/>
            <person name="Reynolds N."/>
            <person name="Sandor L."/>
            <person name="Smith M.W."/>
            <person name="Tsang A."/>
            <person name="Grigoriev I.V."/>
            <person name="Stajich J.E."/>
            <person name="Spatafora J.W."/>
        </authorList>
    </citation>
    <scope>NUCLEOTIDE SEQUENCE</scope>
    <source>
        <strain evidence="2">RSA 2281</strain>
    </source>
</reference>
<feature type="compositionally biased region" description="Basic residues" evidence="1">
    <location>
        <begin position="1"/>
        <end position="13"/>
    </location>
</feature>
<proteinExistence type="predicted"/>
<organism evidence="2 3">
    <name type="scientific">Phascolomyces articulosus</name>
    <dbReference type="NCBI Taxonomy" id="60185"/>
    <lineage>
        <taxon>Eukaryota</taxon>
        <taxon>Fungi</taxon>
        <taxon>Fungi incertae sedis</taxon>
        <taxon>Mucoromycota</taxon>
        <taxon>Mucoromycotina</taxon>
        <taxon>Mucoromycetes</taxon>
        <taxon>Mucorales</taxon>
        <taxon>Lichtheimiaceae</taxon>
        <taxon>Phascolomyces</taxon>
    </lineage>
</organism>
<feature type="region of interest" description="Disordered" evidence="1">
    <location>
        <begin position="1"/>
        <end position="26"/>
    </location>
</feature>
<dbReference type="AlphaFoldDB" id="A0AAD5KA08"/>
<protein>
    <submittedName>
        <fullName evidence="2">Uncharacterized protein</fullName>
    </submittedName>
</protein>
<dbReference type="InterPro" id="IPR011990">
    <property type="entry name" value="TPR-like_helical_dom_sf"/>
</dbReference>
<dbReference type="EMBL" id="JAIXMP010000003">
    <property type="protein sequence ID" value="KAI9275942.1"/>
    <property type="molecule type" value="Genomic_DNA"/>
</dbReference>
<evidence type="ECO:0000313" key="2">
    <source>
        <dbReference type="EMBL" id="KAI9275942.1"/>
    </source>
</evidence>
<gene>
    <name evidence="2" type="ORF">BDA99DRAFT_532883</name>
</gene>
<evidence type="ECO:0000256" key="1">
    <source>
        <dbReference type="SAM" id="MobiDB-lite"/>
    </source>
</evidence>
<dbReference type="SUPFAM" id="SSF52047">
    <property type="entry name" value="RNI-like"/>
    <property type="match status" value="1"/>
</dbReference>
<dbReference type="Proteomes" id="UP001209540">
    <property type="component" value="Unassembled WGS sequence"/>
</dbReference>